<dbReference type="InterPro" id="IPR025441">
    <property type="entry name" value="DUF4181"/>
</dbReference>
<gene>
    <name evidence="2" type="ORF">QWY15_10905</name>
</gene>
<proteinExistence type="predicted"/>
<reference evidence="2 3" key="1">
    <citation type="submission" date="2023-06" db="EMBL/GenBank/DDBJ databases">
        <title>Novel species in genus Planococcus.</title>
        <authorList>
            <person name="Ning S."/>
        </authorList>
    </citation>
    <scope>NUCLEOTIDE SEQUENCE [LARGE SCALE GENOMIC DNA]</scope>
    <source>
        <strain evidence="2 3">N064</strain>
    </source>
</reference>
<feature type="transmembrane region" description="Helical" evidence="1">
    <location>
        <begin position="67"/>
        <end position="85"/>
    </location>
</feature>
<name>A0ABT8MSB4_9BACL</name>
<comment type="caution">
    <text evidence="2">The sequence shown here is derived from an EMBL/GenBank/DDBJ whole genome shotgun (WGS) entry which is preliminary data.</text>
</comment>
<protein>
    <submittedName>
        <fullName evidence="2">DUF4181 domain-containing protein</fullName>
    </submittedName>
</protein>
<evidence type="ECO:0000313" key="2">
    <source>
        <dbReference type="EMBL" id="MDN7227807.1"/>
    </source>
</evidence>
<keyword evidence="1" id="KW-1133">Transmembrane helix</keyword>
<feature type="transmembrane region" description="Helical" evidence="1">
    <location>
        <begin position="97"/>
        <end position="117"/>
    </location>
</feature>
<keyword evidence="1" id="KW-0812">Transmembrane</keyword>
<sequence>MDYFWVLVILFIVIFGWEFVLRKWLGVDKGSLAETPAKKINQWVSGIMIVLVLCIVPFMLLEEDSRFIWFLIVVFIASNLFQAFLEWKYLKSRRQYLVTLLHLPVTISILIFIAFWYF</sequence>
<keyword evidence="1" id="KW-0472">Membrane</keyword>
<dbReference type="Proteomes" id="UP001172054">
    <property type="component" value="Unassembled WGS sequence"/>
</dbReference>
<dbReference type="EMBL" id="JAUJWW010000004">
    <property type="protein sequence ID" value="MDN7227807.1"/>
    <property type="molecule type" value="Genomic_DNA"/>
</dbReference>
<feature type="transmembrane region" description="Helical" evidence="1">
    <location>
        <begin position="43"/>
        <end position="61"/>
    </location>
</feature>
<evidence type="ECO:0000256" key="1">
    <source>
        <dbReference type="SAM" id="Phobius"/>
    </source>
</evidence>
<organism evidence="2 3">
    <name type="scientific">Planococcus liqunii</name>
    <dbReference type="NCBI Taxonomy" id="3058394"/>
    <lineage>
        <taxon>Bacteria</taxon>
        <taxon>Bacillati</taxon>
        <taxon>Bacillota</taxon>
        <taxon>Bacilli</taxon>
        <taxon>Bacillales</taxon>
        <taxon>Caryophanaceae</taxon>
        <taxon>Planococcus</taxon>
    </lineage>
</organism>
<dbReference type="Pfam" id="PF13789">
    <property type="entry name" value="DUF4181"/>
    <property type="match status" value="1"/>
</dbReference>
<accession>A0ABT8MSB4</accession>
<feature type="transmembrane region" description="Helical" evidence="1">
    <location>
        <begin position="6"/>
        <end position="22"/>
    </location>
</feature>
<dbReference type="RefSeq" id="WP_300982101.1">
    <property type="nucleotide sequence ID" value="NZ_CP129238.1"/>
</dbReference>
<evidence type="ECO:0000313" key="3">
    <source>
        <dbReference type="Proteomes" id="UP001172054"/>
    </source>
</evidence>
<keyword evidence="3" id="KW-1185">Reference proteome</keyword>